<dbReference type="AlphaFoldDB" id="A0A6H2A2B4"/>
<keyword evidence="1" id="KW-1133">Transmembrane helix</keyword>
<evidence type="ECO:0000313" key="2">
    <source>
        <dbReference type="EMBL" id="QJA53791.1"/>
    </source>
</evidence>
<sequence length="47" mass="5852">MQKLRVFLMGWVHLMMGLIEICSLGHISLNWDLKFHWWWNRQKALRQ</sequence>
<evidence type="ECO:0000256" key="1">
    <source>
        <dbReference type="SAM" id="Phobius"/>
    </source>
</evidence>
<gene>
    <name evidence="2" type="ORF">TM448A04028_0009</name>
    <name evidence="3" type="ORF">TM448B03372_0004</name>
</gene>
<dbReference type="EMBL" id="MT144451">
    <property type="protein sequence ID" value="QJA53791.1"/>
    <property type="molecule type" value="Genomic_DNA"/>
</dbReference>
<dbReference type="EMBL" id="MT145012">
    <property type="protein sequence ID" value="QJI02562.1"/>
    <property type="molecule type" value="Genomic_DNA"/>
</dbReference>
<evidence type="ECO:0000313" key="3">
    <source>
        <dbReference type="EMBL" id="QJI02562.1"/>
    </source>
</evidence>
<accession>A0A6H2A2B4</accession>
<name>A0A6H2A2B4_9ZZZZ</name>
<feature type="transmembrane region" description="Helical" evidence="1">
    <location>
        <begin position="7"/>
        <end position="29"/>
    </location>
</feature>
<reference evidence="2" key="1">
    <citation type="submission" date="2020-03" db="EMBL/GenBank/DDBJ databases">
        <title>The deep terrestrial virosphere.</title>
        <authorList>
            <person name="Holmfeldt K."/>
            <person name="Nilsson E."/>
            <person name="Simone D."/>
            <person name="Lopez-Fernandez M."/>
            <person name="Wu X."/>
            <person name="de Brujin I."/>
            <person name="Lundin D."/>
            <person name="Andersson A."/>
            <person name="Bertilsson S."/>
            <person name="Dopson M."/>
        </authorList>
    </citation>
    <scope>NUCLEOTIDE SEQUENCE</scope>
    <source>
        <strain evidence="2">TM448A04028</strain>
        <strain evidence="3">TM448B03372</strain>
    </source>
</reference>
<protein>
    <submittedName>
        <fullName evidence="2">Uncharacterized protein</fullName>
    </submittedName>
</protein>
<organism evidence="2">
    <name type="scientific">viral metagenome</name>
    <dbReference type="NCBI Taxonomy" id="1070528"/>
    <lineage>
        <taxon>unclassified sequences</taxon>
        <taxon>metagenomes</taxon>
        <taxon>organismal metagenomes</taxon>
    </lineage>
</organism>
<keyword evidence="1" id="KW-0812">Transmembrane</keyword>
<keyword evidence="1" id="KW-0472">Membrane</keyword>
<proteinExistence type="predicted"/>